<dbReference type="GO" id="GO:0006281">
    <property type="term" value="P:DNA repair"/>
    <property type="evidence" value="ECO:0007669"/>
    <property type="project" value="InterPro"/>
</dbReference>
<dbReference type="Pfam" id="PF05866">
    <property type="entry name" value="RusA"/>
    <property type="match status" value="1"/>
</dbReference>
<dbReference type="SUPFAM" id="SSF103084">
    <property type="entry name" value="Holliday junction resolvase RusA"/>
    <property type="match status" value="1"/>
</dbReference>
<dbReference type="Gene3D" id="3.30.1330.70">
    <property type="entry name" value="Holliday junction resolvase RusA"/>
    <property type="match status" value="1"/>
</dbReference>
<dbReference type="InterPro" id="IPR036614">
    <property type="entry name" value="RusA-like_sf"/>
</dbReference>
<dbReference type="GO" id="GO:0000287">
    <property type="term" value="F:magnesium ion binding"/>
    <property type="evidence" value="ECO:0007669"/>
    <property type="project" value="InterPro"/>
</dbReference>
<protein>
    <submittedName>
        <fullName evidence="1">Putative endodeoxyribonuclease</fullName>
    </submittedName>
</protein>
<dbReference type="GO" id="GO:0006310">
    <property type="term" value="P:DNA recombination"/>
    <property type="evidence" value="ECO:0007669"/>
    <property type="project" value="InterPro"/>
</dbReference>
<sequence>MREQTANNSVEFTVMGPPVPKARHRTYKGKAYTPKKTLDYEKLVAQHALRARTFAHLRPFDGPVGLKVVVSFADKRRRDLSNVLKSLEDGMNKIIYDDDSQICEIHAYVQHGQPHVKVSVWPINAETLT</sequence>
<evidence type="ECO:0000313" key="1">
    <source>
        <dbReference type="EMBL" id="QJA91510.1"/>
    </source>
</evidence>
<proteinExistence type="predicted"/>
<reference evidence="1" key="1">
    <citation type="submission" date="2020-03" db="EMBL/GenBank/DDBJ databases">
        <title>The deep terrestrial virosphere.</title>
        <authorList>
            <person name="Holmfeldt K."/>
            <person name="Nilsson E."/>
            <person name="Simone D."/>
            <person name="Lopez-Fernandez M."/>
            <person name="Wu X."/>
            <person name="de Brujin I."/>
            <person name="Lundin D."/>
            <person name="Andersson A."/>
            <person name="Bertilsson S."/>
            <person name="Dopson M."/>
        </authorList>
    </citation>
    <scope>NUCLEOTIDE SEQUENCE</scope>
    <source>
        <strain evidence="1">MM415B03347</strain>
    </source>
</reference>
<dbReference type="EMBL" id="MT142992">
    <property type="protein sequence ID" value="QJA91510.1"/>
    <property type="molecule type" value="Genomic_DNA"/>
</dbReference>
<name>A0A6M3L9Y7_9ZZZZ</name>
<accession>A0A6M3L9Y7</accession>
<organism evidence="1">
    <name type="scientific">viral metagenome</name>
    <dbReference type="NCBI Taxonomy" id="1070528"/>
    <lineage>
        <taxon>unclassified sequences</taxon>
        <taxon>metagenomes</taxon>
        <taxon>organismal metagenomes</taxon>
    </lineage>
</organism>
<dbReference type="InterPro" id="IPR008822">
    <property type="entry name" value="Endonuclease_RusA-like"/>
</dbReference>
<gene>
    <name evidence="1" type="ORF">MM415B03347_0009</name>
</gene>
<dbReference type="AlphaFoldDB" id="A0A6M3L9Y7"/>